<reference evidence="2 3" key="1">
    <citation type="submission" date="2019-05" db="EMBL/GenBank/DDBJ databases">
        <title>Emergence of the Ug99 lineage of the wheat stem rust pathogen through somatic hybridization.</title>
        <authorList>
            <person name="Li F."/>
            <person name="Upadhyaya N.M."/>
            <person name="Sperschneider J."/>
            <person name="Matny O."/>
            <person name="Nguyen-Phuc H."/>
            <person name="Mago R."/>
            <person name="Raley C."/>
            <person name="Miller M.E."/>
            <person name="Silverstein K.A.T."/>
            <person name="Henningsen E."/>
            <person name="Hirsch C.D."/>
            <person name="Visser B."/>
            <person name="Pretorius Z.A."/>
            <person name="Steffenson B.J."/>
            <person name="Schwessinger B."/>
            <person name="Dodds P.N."/>
            <person name="Figueroa M."/>
        </authorList>
    </citation>
    <scope>NUCLEOTIDE SEQUENCE [LARGE SCALE GENOMIC DNA]</scope>
    <source>
        <strain evidence="2 3">Ug99</strain>
    </source>
</reference>
<dbReference type="AlphaFoldDB" id="A0A5B0RRI1"/>
<evidence type="ECO:0000313" key="2">
    <source>
        <dbReference type="EMBL" id="KAA1128450.1"/>
    </source>
</evidence>
<protein>
    <submittedName>
        <fullName evidence="2">Uncharacterized protein</fullName>
    </submittedName>
</protein>
<evidence type="ECO:0000313" key="3">
    <source>
        <dbReference type="Proteomes" id="UP000325313"/>
    </source>
</evidence>
<accession>A0A5B0RRI1</accession>
<gene>
    <name evidence="2" type="ORF">PGTUg99_008127</name>
</gene>
<organism evidence="2 3">
    <name type="scientific">Puccinia graminis f. sp. tritici</name>
    <dbReference type="NCBI Taxonomy" id="56615"/>
    <lineage>
        <taxon>Eukaryota</taxon>
        <taxon>Fungi</taxon>
        <taxon>Dikarya</taxon>
        <taxon>Basidiomycota</taxon>
        <taxon>Pucciniomycotina</taxon>
        <taxon>Pucciniomycetes</taxon>
        <taxon>Pucciniales</taxon>
        <taxon>Pucciniaceae</taxon>
        <taxon>Puccinia</taxon>
    </lineage>
</organism>
<sequence>METLSDCPVSNMKTGLKAMLAFHSSADEKVLRTVNYEDSLSIWEGEGSLRDQVPSVKGSAREGANMYGEQSDSTGVMSEMPVLLSYSN</sequence>
<proteinExistence type="predicted"/>
<name>A0A5B0RRI1_PUCGR</name>
<dbReference type="EMBL" id="VDEP01000141">
    <property type="protein sequence ID" value="KAA1128450.1"/>
    <property type="molecule type" value="Genomic_DNA"/>
</dbReference>
<comment type="caution">
    <text evidence="2">The sequence shown here is derived from an EMBL/GenBank/DDBJ whole genome shotgun (WGS) entry which is preliminary data.</text>
</comment>
<dbReference type="Proteomes" id="UP000325313">
    <property type="component" value="Unassembled WGS sequence"/>
</dbReference>
<evidence type="ECO:0000256" key="1">
    <source>
        <dbReference type="SAM" id="MobiDB-lite"/>
    </source>
</evidence>
<feature type="region of interest" description="Disordered" evidence="1">
    <location>
        <begin position="51"/>
        <end position="88"/>
    </location>
</feature>